<dbReference type="InterPro" id="IPR029046">
    <property type="entry name" value="LolA/LolB/LppX"/>
</dbReference>
<dbReference type="Gene3D" id="2.50.20.10">
    <property type="entry name" value="Lipoprotein localisation LolA/LolB/LppX"/>
    <property type="match status" value="1"/>
</dbReference>
<reference evidence="1 2" key="1">
    <citation type="journal article" date="2014" name="BMC Genomics">
        <title>Comparison of environmental and isolate Sulfobacillus genomes reveals diverse carbon, sulfur, nitrogen, and hydrogen metabolisms.</title>
        <authorList>
            <person name="Justice N.B."/>
            <person name="Norman A."/>
            <person name="Brown C.T."/>
            <person name="Singh A."/>
            <person name="Thomas B.C."/>
            <person name="Banfield J.F."/>
        </authorList>
    </citation>
    <scope>NUCLEOTIDE SEQUENCE [LARGE SCALE GENOMIC DNA]</scope>
    <source>
        <strain evidence="1">AMDSBA1</strain>
    </source>
</reference>
<name>A0A2T2X794_9FIRM</name>
<dbReference type="Proteomes" id="UP000242699">
    <property type="component" value="Unassembled WGS sequence"/>
</dbReference>
<dbReference type="AlphaFoldDB" id="A0A2T2X794"/>
<gene>
    <name evidence="1" type="ORF">C7B43_06370</name>
</gene>
<protein>
    <submittedName>
        <fullName evidence="1">Uncharacterized protein</fullName>
    </submittedName>
</protein>
<evidence type="ECO:0000313" key="1">
    <source>
        <dbReference type="EMBL" id="PSR30337.1"/>
    </source>
</evidence>
<comment type="caution">
    <text evidence="1">The sequence shown here is derived from an EMBL/GenBank/DDBJ whole genome shotgun (WGS) entry which is preliminary data.</text>
</comment>
<dbReference type="EMBL" id="PXYT01000011">
    <property type="protein sequence ID" value="PSR30337.1"/>
    <property type="molecule type" value="Genomic_DNA"/>
</dbReference>
<evidence type="ECO:0000313" key="2">
    <source>
        <dbReference type="Proteomes" id="UP000242699"/>
    </source>
</evidence>
<dbReference type="SUPFAM" id="SSF89392">
    <property type="entry name" value="Prokaryotic lipoproteins and lipoprotein localization factors"/>
    <property type="match status" value="1"/>
</dbReference>
<accession>A0A2T2X794</accession>
<proteinExistence type="predicted"/>
<organism evidence="1 2">
    <name type="scientific">Sulfobacillus benefaciens</name>
    <dbReference type="NCBI Taxonomy" id="453960"/>
    <lineage>
        <taxon>Bacteria</taxon>
        <taxon>Bacillati</taxon>
        <taxon>Bacillota</taxon>
        <taxon>Clostridia</taxon>
        <taxon>Eubacteriales</taxon>
        <taxon>Clostridiales Family XVII. Incertae Sedis</taxon>
        <taxon>Sulfobacillus</taxon>
    </lineage>
</organism>
<sequence>MLAGCGFSRPSAITHNSKPRTAANEILARMSSWKTIRAAVQETQGPGNYHGKTLDYEITSNLSNGQYVIHLKGSHPVSVYVNTHETIWYLDHASHYSVLAKLPSADMPWAVAGELPALIRRAQIGSVRVQGNLVTLDMSVPLPSSKDDTRAVFVFNTTSDMPQSFSLQLGKNDVVKEVFSHFQVNPALPSGTFTFTPPRGVTPAISLTQTGTALSLAKSQLNFPIVLPPQAAGMTLDAINTGTNSKGRRFVILTFTARDSSSVLITETLKQGSGVVLPSGVTSTVETVGPLSVAMANLPNNMAEAGFVDHKTQVVVEGNVSTVDSLLNEWGSLPSLSATSSSAPTPSP</sequence>